<organism evidence="11 12">
    <name type="scientific">Ethanoligenens harbinense (strain DSM 18485 / JCM 12961 / CGMCC 1.5033 / YUAN-3)</name>
    <dbReference type="NCBI Taxonomy" id="663278"/>
    <lineage>
        <taxon>Bacteria</taxon>
        <taxon>Bacillati</taxon>
        <taxon>Bacillota</taxon>
        <taxon>Clostridia</taxon>
        <taxon>Eubacteriales</taxon>
        <taxon>Oscillospiraceae</taxon>
        <taxon>Ethanoligenens</taxon>
    </lineage>
</organism>
<dbReference type="GO" id="GO:0016020">
    <property type="term" value="C:membrane"/>
    <property type="evidence" value="ECO:0007669"/>
    <property type="project" value="GOC"/>
</dbReference>
<keyword evidence="8" id="KW-0443">Lipid metabolism</keyword>
<keyword evidence="5" id="KW-0963">Cytoplasm</keyword>
<evidence type="ECO:0000256" key="5">
    <source>
        <dbReference type="ARBA" id="ARBA00022490"/>
    </source>
</evidence>
<evidence type="ECO:0000256" key="10">
    <source>
        <dbReference type="ARBA" id="ARBA00025049"/>
    </source>
</evidence>
<keyword evidence="6" id="KW-0444">Lipid biosynthesis</keyword>
<evidence type="ECO:0000256" key="3">
    <source>
        <dbReference type="ARBA" id="ARBA00009174"/>
    </source>
</evidence>
<dbReference type="GO" id="GO:0019171">
    <property type="term" value="F:(3R)-hydroxyacyl-[acyl-carrier-protein] dehydratase activity"/>
    <property type="evidence" value="ECO:0007669"/>
    <property type="project" value="UniProtKB-EC"/>
</dbReference>
<keyword evidence="9" id="KW-0456">Lyase</keyword>
<evidence type="ECO:0000313" key="11">
    <source>
        <dbReference type="EMBL" id="ADU28140.1"/>
    </source>
</evidence>
<evidence type="ECO:0000256" key="9">
    <source>
        <dbReference type="ARBA" id="ARBA00023239"/>
    </source>
</evidence>
<dbReference type="GO" id="GO:0009245">
    <property type="term" value="P:lipid A biosynthetic process"/>
    <property type="evidence" value="ECO:0007669"/>
    <property type="project" value="UniProtKB-KW"/>
</dbReference>
<dbReference type="PANTHER" id="PTHR30272:SF1">
    <property type="entry name" value="3-HYDROXYACYL-[ACYL-CARRIER-PROTEIN] DEHYDRATASE"/>
    <property type="match status" value="1"/>
</dbReference>
<dbReference type="AlphaFoldDB" id="E6U770"/>
<name>E6U770_ETHHY</name>
<evidence type="ECO:0000256" key="2">
    <source>
        <dbReference type="ARBA" id="ARBA00004496"/>
    </source>
</evidence>
<dbReference type="KEGG" id="eha:Ethha_2647"/>
<dbReference type="NCBIfam" id="NF000582">
    <property type="entry name" value="PRK00006.1"/>
    <property type="match status" value="1"/>
</dbReference>
<reference evidence="11 12" key="1">
    <citation type="submission" date="2010-12" db="EMBL/GenBank/DDBJ databases">
        <title>Complete sequence of Ethanoligenens harbinense YUAN-3.</title>
        <authorList>
            <person name="Lucas S."/>
            <person name="Copeland A."/>
            <person name="Lapidus A."/>
            <person name="Cheng J.-F."/>
            <person name="Bruce D."/>
            <person name="Goodwin L."/>
            <person name="Pitluck S."/>
            <person name="Chertkov O."/>
            <person name="Misra M."/>
            <person name="Detter J.C."/>
            <person name="Han C."/>
            <person name="Tapia R."/>
            <person name="Land M."/>
            <person name="Hauser L."/>
            <person name="Jeffries C."/>
            <person name="Kyrpides N."/>
            <person name="Ivanova N."/>
            <person name="Mikhailova N."/>
            <person name="Wang A."/>
            <person name="Mouttaki H."/>
            <person name="He Z."/>
            <person name="Zhou J."/>
            <person name="Hemme C.L."/>
            <person name="Woyke T."/>
        </authorList>
    </citation>
    <scope>NUCLEOTIDE SEQUENCE [LARGE SCALE GENOMIC DNA]</scope>
    <source>
        <strain evidence="12">DSM 18485 / JCM 12961 / CGMCC 1.5033 / YUAN-3</strain>
    </source>
</reference>
<dbReference type="CDD" id="cd01288">
    <property type="entry name" value="FabZ"/>
    <property type="match status" value="1"/>
</dbReference>
<dbReference type="FunFam" id="3.10.129.10:FF:000001">
    <property type="entry name" value="3-hydroxyacyl-[acyl-carrier-protein] dehydratase FabZ"/>
    <property type="match status" value="1"/>
</dbReference>
<comment type="similarity">
    <text evidence="3">Belongs to the thioester dehydratase family. FabZ subfamily.</text>
</comment>
<dbReference type="eggNOG" id="COG0764">
    <property type="taxonomic scope" value="Bacteria"/>
</dbReference>
<dbReference type="STRING" id="663278.Ethha_2647"/>
<dbReference type="Gene3D" id="3.10.129.10">
    <property type="entry name" value="Hotdog Thioesterase"/>
    <property type="match status" value="1"/>
</dbReference>
<proteinExistence type="inferred from homology"/>
<protein>
    <recommendedName>
        <fullName evidence="4">3-hydroxyacyl-[acyl-carrier-protein] dehydratase</fullName>
        <ecNumber evidence="4">4.2.1.59</ecNumber>
    </recommendedName>
</protein>
<dbReference type="InterPro" id="IPR013114">
    <property type="entry name" value="FabA_FabZ"/>
</dbReference>
<dbReference type="GO" id="GO:0005737">
    <property type="term" value="C:cytoplasm"/>
    <property type="evidence" value="ECO:0007669"/>
    <property type="project" value="UniProtKB-SubCell"/>
</dbReference>
<evidence type="ECO:0000256" key="7">
    <source>
        <dbReference type="ARBA" id="ARBA00022556"/>
    </source>
</evidence>
<dbReference type="PANTHER" id="PTHR30272">
    <property type="entry name" value="3-HYDROXYACYL-[ACYL-CARRIER-PROTEIN] DEHYDRATASE"/>
    <property type="match status" value="1"/>
</dbReference>
<comment type="catalytic activity">
    <reaction evidence="1">
        <text>a (3R)-hydroxyacyl-[ACP] = a (2E)-enoyl-[ACP] + H2O</text>
        <dbReference type="Rhea" id="RHEA:13097"/>
        <dbReference type="Rhea" id="RHEA-COMP:9925"/>
        <dbReference type="Rhea" id="RHEA-COMP:9945"/>
        <dbReference type="ChEBI" id="CHEBI:15377"/>
        <dbReference type="ChEBI" id="CHEBI:78784"/>
        <dbReference type="ChEBI" id="CHEBI:78827"/>
        <dbReference type="EC" id="4.2.1.59"/>
    </reaction>
</comment>
<dbReference type="Proteomes" id="UP000001551">
    <property type="component" value="Chromosome"/>
</dbReference>
<dbReference type="SUPFAM" id="SSF54637">
    <property type="entry name" value="Thioesterase/thiol ester dehydrase-isomerase"/>
    <property type="match status" value="1"/>
</dbReference>
<comment type="function">
    <text evidence="10">Involved in unsaturated fatty acids biosynthesis. Catalyzes the dehydration of short chain beta-hydroxyacyl-ACPs and long chain saturated and unsaturated beta-hydroxyacyl-ACPs.</text>
</comment>
<evidence type="ECO:0000256" key="1">
    <source>
        <dbReference type="ARBA" id="ARBA00001055"/>
    </source>
</evidence>
<accession>E6U770</accession>
<gene>
    <name evidence="11" type="ordered locus">Ethha_2647</name>
</gene>
<dbReference type="Pfam" id="PF07977">
    <property type="entry name" value="FabA"/>
    <property type="match status" value="1"/>
</dbReference>
<dbReference type="EC" id="4.2.1.59" evidence="4"/>
<comment type="subcellular location">
    <subcellularLocation>
        <location evidence="2">Cytoplasm</location>
    </subcellularLocation>
</comment>
<sequence>MAVVMDKEAIKAVIPHRDPFLLIDEIVELEPGHHVVAQKHLKEDEYWFKGHFPGMPVQPGVLTLEMLAQAGAVCVLSMPENQGKVAMFAGADKVRWRRPVLPGETLTLEVTVNKFRGPVGFGTAVASVDGKKAVTAEISFAVSEPAGK</sequence>
<evidence type="ECO:0000313" key="12">
    <source>
        <dbReference type="Proteomes" id="UP000001551"/>
    </source>
</evidence>
<evidence type="ECO:0000256" key="8">
    <source>
        <dbReference type="ARBA" id="ARBA00023098"/>
    </source>
</evidence>
<keyword evidence="7" id="KW-0441">Lipid A biosynthesis</keyword>
<evidence type="ECO:0000256" key="6">
    <source>
        <dbReference type="ARBA" id="ARBA00022516"/>
    </source>
</evidence>
<evidence type="ECO:0000256" key="4">
    <source>
        <dbReference type="ARBA" id="ARBA00013167"/>
    </source>
</evidence>
<keyword evidence="12" id="KW-1185">Reference proteome</keyword>
<dbReference type="HOGENOM" id="CLU_078912_3_0_9"/>
<dbReference type="EMBL" id="CP002400">
    <property type="protein sequence ID" value="ADU28140.1"/>
    <property type="molecule type" value="Genomic_DNA"/>
</dbReference>
<dbReference type="InterPro" id="IPR029069">
    <property type="entry name" value="HotDog_dom_sf"/>
</dbReference>
<dbReference type="RefSeq" id="WP_013486483.1">
    <property type="nucleotide sequence ID" value="NC_014828.1"/>
</dbReference>